<dbReference type="AlphaFoldDB" id="A0A6H9Z870"/>
<sequence>MFGADPLSFACVFIALYAAHEVGDQWVQTHHQACGKGRPGWSGALLCAAHVATLTATKAAALALVAGVLQLPLTGWAVVAGLAVDAASHYWADRRVTLAALARAVGKAEYYALGAPRAGHDDNVCAGTGSFHLDQAWHKGWLLVAALICCLGVNA</sequence>
<dbReference type="Proteomes" id="UP000468735">
    <property type="component" value="Unassembled WGS sequence"/>
</dbReference>
<protein>
    <submittedName>
        <fullName evidence="1">Transcriptional regulator</fullName>
    </submittedName>
</protein>
<gene>
    <name evidence="1" type="ORF">F8566_05125</name>
</gene>
<evidence type="ECO:0000313" key="1">
    <source>
        <dbReference type="EMBL" id="KAB2351608.1"/>
    </source>
</evidence>
<evidence type="ECO:0000313" key="2">
    <source>
        <dbReference type="Proteomes" id="UP000468735"/>
    </source>
</evidence>
<accession>A0A6H9Z870</accession>
<name>A0A6H9Z870_9ACTN</name>
<reference evidence="1 2" key="1">
    <citation type="submission" date="2019-09" db="EMBL/GenBank/DDBJ databases">
        <title>Actinomadura physcomitrii sp. nov., a novel actinomycete isolated from moss [Physcomitrium sphaericum (Ludw) Fuernr].</title>
        <authorList>
            <person name="Zhuang X."/>
            <person name="Liu C."/>
        </authorList>
    </citation>
    <scope>NUCLEOTIDE SEQUENCE [LARGE SCALE GENOMIC DNA]</scope>
    <source>
        <strain evidence="1 2">HMC1</strain>
    </source>
</reference>
<proteinExistence type="predicted"/>
<dbReference type="OrthoDB" id="3542456at2"/>
<organism evidence="1 2">
    <name type="scientific">Actinomadura rudentiformis</name>
    <dbReference type="NCBI Taxonomy" id="359158"/>
    <lineage>
        <taxon>Bacteria</taxon>
        <taxon>Bacillati</taxon>
        <taxon>Actinomycetota</taxon>
        <taxon>Actinomycetes</taxon>
        <taxon>Streptosporangiales</taxon>
        <taxon>Thermomonosporaceae</taxon>
        <taxon>Actinomadura</taxon>
    </lineage>
</organism>
<dbReference type="RefSeq" id="WP_151558516.1">
    <property type="nucleotide sequence ID" value="NZ_WBMT01000002.1"/>
</dbReference>
<keyword evidence="2" id="KW-1185">Reference proteome</keyword>
<dbReference type="EMBL" id="WBMT01000002">
    <property type="protein sequence ID" value="KAB2351608.1"/>
    <property type="molecule type" value="Genomic_DNA"/>
</dbReference>
<comment type="caution">
    <text evidence="1">The sequence shown here is derived from an EMBL/GenBank/DDBJ whole genome shotgun (WGS) entry which is preliminary data.</text>
</comment>